<dbReference type="SUPFAM" id="SSF48452">
    <property type="entry name" value="TPR-like"/>
    <property type="match status" value="1"/>
</dbReference>
<reference evidence="5 6" key="1">
    <citation type="journal article" date="2015" name="Parasit. Vectors">
        <title>Draft genome of the scabies mite.</title>
        <authorList>
            <person name="Rider S.D.Jr."/>
            <person name="Morgan M.S."/>
            <person name="Arlian L.G."/>
        </authorList>
    </citation>
    <scope>NUCLEOTIDE SEQUENCE [LARGE SCALE GENOMIC DNA]</scope>
    <source>
        <strain evidence="5">Arlian Lab</strain>
    </source>
</reference>
<dbReference type="InterPro" id="IPR011990">
    <property type="entry name" value="TPR-like_helical_dom_sf"/>
</dbReference>
<dbReference type="InterPro" id="IPR019734">
    <property type="entry name" value="TPR_rpt"/>
</dbReference>
<dbReference type="GO" id="GO:0061512">
    <property type="term" value="P:protein localization to cilium"/>
    <property type="evidence" value="ECO:0007669"/>
    <property type="project" value="TreeGrafter"/>
</dbReference>
<dbReference type="Pfam" id="PF25144">
    <property type="entry name" value="Zn_ribbon_IFT122"/>
    <property type="match status" value="1"/>
</dbReference>
<feature type="domain" description="Intraflagellar transport protein 122 homolog TPR" evidence="4">
    <location>
        <begin position="25"/>
        <end position="266"/>
    </location>
</feature>
<sequence length="541" mass="62514">MIADQLLEPQQSTTKTATFRILNNGTDFNDLKALSKIYIAKGDYDKAFEIIAQSDVQSIMMFVEQIDKGEVKLLTLIAENFIKNGDFENAIQIYRKNGDFKRLASTYIQNGQWDEALKIANDIPKMKEEIYLPYAMWLAEQNRFIEAQKAFYKSGHLEKSFQVLNRLLSNSIIENRFNDASYYSWLLANHHDQTVLQNILNTGDRSSDLANSERLNENAELYFVYQNIFKYIEEPFTSTYAEILFNCCLFLFQYIDSDLPDGISKVYILFALAKLSKTLGHYKLARKAFQKLKELRLPEKLSELIQIGSIEIRTKPFVDAEELSLFCYRCSSTTSILNSKLNRCINCLQKFIHSFYSFDVLPLIEFKLASNISHENFVRILERNANDDDSTNGNNSHYNENILRSENDFLQLQPSSSRKNSMIGTRTGLNSMLLEIDATHNNEYVSLEMDQIINLNDEIDPETNLAVVNERHLSKLNQINVIIVNSNGMDYVEDGQQVSSNAVNHHQPQQQQHLDHHNYRYYLNMVPQIRVVACTNCGKKF</sequence>
<dbReference type="Gene3D" id="1.25.40.10">
    <property type="entry name" value="Tetratricopeptide repeat domain"/>
    <property type="match status" value="1"/>
</dbReference>
<evidence type="ECO:0000256" key="2">
    <source>
        <dbReference type="ARBA" id="ARBA00022737"/>
    </source>
</evidence>
<dbReference type="Proteomes" id="UP000616769">
    <property type="component" value="Unassembled WGS sequence"/>
</dbReference>
<dbReference type="PANTHER" id="PTHR12764">
    <property type="entry name" value="WD REPEAT DOMAIN-RELATED"/>
    <property type="match status" value="1"/>
</dbReference>
<organism evidence="5 6">
    <name type="scientific">Sarcoptes scabiei</name>
    <name type="common">Itch mite</name>
    <name type="synonym">Acarus scabiei</name>
    <dbReference type="NCBI Taxonomy" id="52283"/>
    <lineage>
        <taxon>Eukaryota</taxon>
        <taxon>Metazoa</taxon>
        <taxon>Ecdysozoa</taxon>
        <taxon>Arthropoda</taxon>
        <taxon>Chelicerata</taxon>
        <taxon>Arachnida</taxon>
        <taxon>Acari</taxon>
        <taxon>Acariformes</taxon>
        <taxon>Sarcoptiformes</taxon>
        <taxon>Astigmata</taxon>
        <taxon>Psoroptidia</taxon>
        <taxon>Sarcoptoidea</taxon>
        <taxon>Sarcoptidae</taxon>
        <taxon>Sarcoptinae</taxon>
        <taxon>Sarcoptes</taxon>
    </lineage>
</organism>
<comment type="caution">
    <text evidence="5">The sequence shown here is derived from an EMBL/GenBank/DDBJ whole genome shotgun (WGS) entry which is preliminary data.</text>
</comment>
<dbReference type="Pfam" id="PF13181">
    <property type="entry name" value="TPR_8"/>
    <property type="match status" value="1"/>
</dbReference>
<keyword evidence="2" id="KW-0677">Repeat</keyword>
<dbReference type="GO" id="GO:0035721">
    <property type="term" value="P:intraciliary retrograde transport"/>
    <property type="evidence" value="ECO:0007669"/>
    <property type="project" value="TreeGrafter"/>
</dbReference>
<feature type="domain" description="IFT122 zinc ribbon" evidence="3">
    <location>
        <begin position="321"/>
        <end position="364"/>
    </location>
</feature>
<dbReference type="InterPro" id="IPR039857">
    <property type="entry name" value="Ift122/121"/>
</dbReference>
<dbReference type="Pfam" id="PF25295">
    <property type="entry name" value="TPR_IFT122"/>
    <property type="match status" value="1"/>
</dbReference>
<gene>
    <name evidence="5" type="ORF">QR98_0051190</name>
</gene>
<proteinExistence type="predicted"/>
<dbReference type="InterPro" id="IPR057411">
    <property type="entry name" value="TPR_IFT122"/>
</dbReference>
<protein>
    <submittedName>
        <fullName evidence="5">Tetratricopeptide repeat containing protein 2</fullName>
    </submittedName>
</protein>
<dbReference type="GO" id="GO:1905515">
    <property type="term" value="P:non-motile cilium assembly"/>
    <property type="evidence" value="ECO:0007669"/>
    <property type="project" value="TreeGrafter"/>
</dbReference>
<evidence type="ECO:0000256" key="1">
    <source>
        <dbReference type="ARBA" id="ARBA00022574"/>
    </source>
</evidence>
<dbReference type="GO" id="GO:0097730">
    <property type="term" value="C:non-motile cilium"/>
    <property type="evidence" value="ECO:0007669"/>
    <property type="project" value="TreeGrafter"/>
</dbReference>
<dbReference type="EMBL" id="JXLN01011010">
    <property type="protein sequence ID" value="KPM06641.1"/>
    <property type="molecule type" value="Genomic_DNA"/>
</dbReference>
<evidence type="ECO:0000313" key="6">
    <source>
        <dbReference type="Proteomes" id="UP000616769"/>
    </source>
</evidence>
<dbReference type="OrthoDB" id="10255582at2759"/>
<dbReference type="InterPro" id="IPR056838">
    <property type="entry name" value="Zn_ribbon_IFT122"/>
</dbReference>
<evidence type="ECO:0000259" key="3">
    <source>
        <dbReference type="Pfam" id="PF25144"/>
    </source>
</evidence>
<dbReference type="VEuPathDB" id="VectorBase:SSCA007086"/>
<dbReference type="AlphaFoldDB" id="A0A132A6P4"/>
<keyword evidence="1" id="KW-0853">WD repeat</keyword>
<evidence type="ECO:0000313" key="5">
    <source>
        <dbReference type="EMBL" id="KPM06641.1"/>
    </source>
</evidence>
<evidence type="ECO:0000259" key="4">
    <source>
        <dbReference type="Pfam" id="PF25295"/>
    </source>
</evidence>
<name>A0A132A6P4_SARSC</name>
<dbReference type="PANTHER" id="PTHR12764:SF4">
    <property type="entry name" value="INTRAFLAGELLAR TRANSPORT PROTEIN 122 HOMOLOG"/>
    <property type="match status" value="1"/>
</dbReference>
<dbReference type="GO" id="GO:0030991">
    <property type="term" value="C:intraciliary transport particle A"/>
    <property type="evidence" value="ECO:0007669"/>
    <property type="project" value="TreeGrafter"/>
</dbReference>
<accession>A0A132A6P4</accession>